<evidence type="ECO:0000256" key="1">
    <source>
        <dbReference type="ARBA" id="ARBA00004141"/>
    </source>
</evidence>
<keyword evidence="7 8" id="KW-0472">Membrane</keyword>
<organism evidence="11 12">
    <name type="scientific">Halteria grandinella</name>
    <dbReference type="NCBI Taxonomy" id="5974"/>
    <lineage>
        <taxon>Eukaryota</taxon>
        <taxon>Sar</taxon>
        <taxon>Alveolata</taxon>
        <taxon>Ciliophora</taxon>
        <taxon>Intramacronucleata</taxon>
        <taxon>Spirotrichea</taxon>
        <taxon>Stichotrichia</taxon>
        <taxon>Sporadotrichida</taxon>
        <taxon>Halteriidae</taxon>
        <taxon>Halteria</taxon>
    </lineage>
</organism>
<dbReference type="OrthoDB" id="276989at2759"/>
<reference evidence="11" key="1">
    <citation type="submission" date="2019-06" db="EMBL/GenBank/DDBJ databases">
        <authorList>
            <person name="Zheng W."/>
        </authorList>
    </citation>
    <scope>NUCLEOTIDE SEQUENCE</scope>
    <source>
        <strain evidence="11">QDHG01</strain>
    </source>
</reference>
<comment type="caution">
    <text evidence="11">The sequence shown here is derived from an EMBL/GenBank/DDBJ whole genome shotgun (WGS) entry which is preliminary data.</text>
</comment>
<feature type="transmembrane region" description="Helical" evidence="10">
    <location>
        <begin position="71"/>
        <end position="89"/>
    </location>
</feature>
<feature type="repeat" description="Solcar" evidence="8">
    <location>
        <begin position="20"/>
        <end position="98"/>
    </location>
</feature>
<keyword evidence="5" id="KW-0677">Repeat</keyword>
<dbReference type="SUPFAM" id="SSF103506">
    <property type="entry name" value="Mitochondrial carrier"/>
    <property type="match status" value="1"/>
</dbReference>
<evidence type="ECO:0008006" key="13">
    <source>
        <dbReference type="Google" id="ProtNLM"/>
    </source>
</evidence>
<dbReference type="Pfam" id="PF00153">
    <property type="entry name" value="Mito_carr"/>
    <property type="match status" value="3"/>
</dbReference>
<keyword evidence="3 9" id="KW-0813">Transport</keyword>
<evidence type="ECO:0000256" key="7">
    <source>
        <dbReference type="ARBA" id="ARBA00023136"/>
    </source>
</evidence>
<evidence type="ECO:0000256" key="3">
    <source>
        <dbReference type="ARBA" id="ARBA00022448"/>
    </source>
</evidence>
<dbReference type="PROSITE" id="PS50920">
    <property type="entry name" value="SOLCAR"/>
    <property type="match status" value="3"/>
</dbReference>
<dbReference type="AlphaFoldDB" id="A0A8J8P486"/>
<dbReference type="Proteomes" id="UP000785679">
    <property type="component" value="Unassembled WGS sequence"/>
</dbReference>
<feature type="repeat" description="Solcar" evidence="8">
    <location>
        <begin position="108"/>
        <end position="190"/>
    </location>
</feature>
<comment type="subcellular location">
    <subcellularLocation>
        <location evidence="1">Membrane</location>
        <topology evidence="1">Multi-pass membrane protein</topology>
    </subcellularLocation>
</comment>
<comment type="similarity">
    <text evidence="2 9">Belongs to the mitochondrial carrier (TC 2.A.29) family.</text>
</comment>
<keyword evidence="12" id="KW-1185">Reference proteome</keyword>
<evidence type="ECO:0000256" key="9">
    <source>
        <dbReference type="RuleBase" id="RU000488"/>
    </source>
</evidence>
<dbReference type="EMBL" id="RRYP01000612">
    <property type="protein sequence ID" value="TNV87136.1"/>
    <property type="molecule type" value="Genomic_DNA"/>
</dbReference>
<gene>
    <name evidence="11" type="ORF">FGO68_gene1189</name>
</gene>
<protein>
    <recommendedName>
        <fullName evidence="13">Mitochondrial carrier protein</fullName>
    </recommendedName>
</protein>
<name>A0A8J8P486_HALGN</name>
<evidence type="ECO:0000256" key="5">
    <source>
        <dbReference type="ARBA" id="ARBA00022737"/>
    </source>
</evidence>
<sequence length="303" mass="33235">MSQNSAADNPLVCAHHFSPRDALISAVSGGIAGISIDFALFPVDSIKTRLQLKASSKKVDYTKEAQQVSKYKGFLSAMLAAFPCAAVFWCTYEYSKFTLWKNMGDRVNVSVQHIIAATLAEVTQALVRNPFEVVKQNLQLGHYSGMVECAADIVKHKGIGGLYQGYLSLILREIPFSSIQFPFYEVLKMSQIKLVAYRTQKSESTVELPAIANALNGGMAGSFAGFIVTPFDVLKTKLMTHSVKQETPSTFKVFREVLHEDGIRGLYRGAGMRMIYLGVGGSAFFGIYEKVKSTLLGSIEGKE</sequence>
<keyword evidence="6 10" id="KW-1133">Transmembrane helix</keyword>
<evidence type="ECO:0000313" key="12">
    <source>
        <dbReference type="Proteomes" id="UP000785679"/>
    </source>
</evidence>
<accession>A0A8J8P486</accession>
<dbReference type="InterPro" id="IPR023395">
    <property type="entry name" value="MCP_dom_sf"/>
</dbReference>
<evidence type="ECO:0000256" key="6">
    <source>
        <dbReference type="ARBA" id="ARBA00022989"/>
    </source>
</evidence>
<evidence type="ECO:0000256" key="4">
    <source>
        <dbReference type="ARBA" id="ARBA00022692"/>
    </source>
</evidence>
<dbReference type="PANTHER" id="PTHR45667">
    <property type="entry name" value="S-ADENOSYLMETHIONINE MITOCHONDRIAL CARRIER PROTEIN"/>
    <property type="match status" value="1"/>
</dbReference>
<dbReference type="Gene3D" id="1.50.40.10">
    <property type="entry name" value="Mitochondrial carrier domain"/>
    <property type="match status" value="2"/>
</dbReference>
<evidence type="ECO:0000313" key="11">
    <source>
        <dbReference type="EMBL" id="TNV87136.1"/>
    </source>
</evidence>
<feature type="repeat" description="Solcar" evidence="8">
    <location>
        <begin position="208"/>
        <end position="294"/>
    </location>
</feature>
<proteinExistence type="inferred from homology"/>
<dbReference type="GO" id="GO:0016020">
    <property type="term" value="C:membrane"/>
    <property type="evidence" value="ECO:0007669"/>
    <property type="project" value="UniProtKB-SubCell"/>
</dbReference>
<dbReference type="InterPro" id="IPR018108">
    <property type="entry name" value="MCP_transmembrane"/>
</dbReference>
<evidence type="ECO:0000256" key="8">
    <source>
        <dbReference type="PROSITE-ProRule" id="PRU00282"/>
    </source>
</evidence>
<keyword evidence="4 8" id="KW-0812">Transmembrane</keyword>
<evidence type="ECO:0000256" key="2">
    <source>
        <dbReference type="ARBA" id="ARBA00006375"/>
    </source>
</evidence>
<evidence type="ECO:0000256" key="10">
    <source>
        <dbReference type="SAM" id="Phobius"/>
    </source>
</evidence>